<dbReference type="AlphaFoldDB" id="U2TQU8"/>
<keyword evidence="2" id="KW-1185">Reference proteome</keyword>
<dbReference type="STRING" id="1125712.HMPREF1316_2015"/>
<evidence type="ECO:0000313" key="2">
    <source>
        <dbReference type="Proteomes" id="UP000016638"/>
    </source>
</evidence>
<proteinExistence type="predicted"/>
<reference evidence="1 2" key="1">
    <citation type="submission" date="2013-08" db="EMBL/GenBank/DDBJ databases">
        <authorList>
            <person name="Durkin A.S."/>
            <person name="Haft D.R."/>
            <person name="McCorrison J."/>
            <person name="Torralba M."/>
            <person name="Gillis M."/>
            <person name="Haft D.H."/>
            <person name="Methe B."/>
            <person name="Sutton G."/>
            <person name="Nelson K.E."/>
        </authorList>
    </citation>
    <scope>NUCLEOTIDE SEQUENCE [LARGE SCALE GENOMIC DNA]</scope>
    <source>
        <strain evidence="1 2">F0195</strain>
    </source>
</reference>
<protein>
    <submittedName>
        <fullName evidence="1">Uncharacterized protein</fullName>
    </submittedName>
</protein>
<sequence>MTPRFHRAWASCFAQNGLAAVLHAGSSRLWDYVGGGG</sequence>
<dbReference type="PATRIC" id="fig|1125712.3.peg.1129"/>
<comment type="caution">
    <text evidence="1">The sequence shown here is derived from an EMBL/GenBank/DDBJ whole genome shotgun (WGS) entry which is preliminary data.</text>
</comment>
<name>U2TQU8_9ACTN</name>
<dbReference type="EMBL" id="AWEZ01000044">
    <property type="protein sequence ID" value="ERL08498.1"/>
    <property type="molecule type" value="Genomic_DNA"/>
</dbReference>
<dbReference type="Proteomes" id="UP000016638">
    <property type="component" value="Unassembled WGS sequence"/>
</dbReference>
<gene>
    <name evidence="1" type="ORF">HMPREF1316_2015</name>
</gene>
<organism evidence="1 2">
    <name type="scientific">Olsenella profusa F0195</name>
    <dbReference type="NCBI Taxonomy" id="1125712"/>
    <lineage>
        <taxon>Bacteria</taxon>
        <taxon>Bacillati</taxon>
        <taxon>Actinomycetota</taxon>
        <taxon>Coriobacteriia</taxon>
        <taxon>Coriobacteriales</taxon>
        <taxon>Atopobiaceae</taxon>
        <taxon>Olsenella</taxon>
    </lineage>
</organism>
<evidence type="ECO:0000313" key="1">
    <source>
        <dbReference type="EMBL" id="ERL08498.1"/>
    </source>
</evidence>
<accession>U2TQU8</accession>